<feature type="modified residue" description="4-aspartylphosphate" evidence="20">
    <location>
        <position position="1443"/>
    </location>
</feature>
<feature type="domain" description="PAC" evidence="25">
    <location>
        <begin position="794"/>
        <end position="847"/>
    </location>
</feature>
<evidence type="ECO:0000256" key="3">
    <source>
        <dbReference type="ARBA" id="ARBA00012438"/>
    </source>
</evidence>
<dbReference type="InterPro" id="IPR003661">
    <property type="entry name" value="HisK_dim/P_dom"/>
</dbReference>
<feature type="transmembrane region" description="Helical" evidence="21">
    <location>
        <begin position="308"/>
        <end position="331"/>
    </location>
</feature>
<evidence type="ECO:0000256" key="13">
    <source>
        <dbReference type="ARBA" id="ARBA00023012"/>
    </source>
</evidence>
<comment type="caution">
    <text evidence="27">The sequence shown here is derived from an EMBL/GenBank/DDBJ whole genome shotgun (WGS) entry which is preliminary data.</text>
</comment>
<evidence type="ECO:0000256" key="18">
    <source>
        <dbReference type="ARBA" id="ARBA00068150"/>
    </source>
</evidence>
<keyword evidence="11" id="KW-0067">ATP-binding</keyword>
<dbReference type="FunFam" id="3.30.565.10:FF:000010">
    <property type="entry name" value="Sensor histidine kinase RcsC"/>
    <property type="match status" value="1"/>
</dbReference>
<dbReference type="InterPro" id="IPR036641">
    <property type="entry name" value="HPT_dom_sf"/>
</dbReference>
<keyword evidence="8" id="KW-0732">Signal</keyword>
<dbReference type="SMART" id="SM00387">
    <property type="entry name" value="HATPase_c"/>
    <property type="match status" value="1"/>
</dbReference>
<evidence type="ECO:0000259" key="25">
    <source>
        <dbReference type="PROSITE" id="PS50113"/>
    </source>
</evidence>
<evidence type="ECO:0000259" key="22">
    <source>
        <dbReference type="PROSITE" id="PS50109"/>
    </source>
</evidence>
<dbReference type="InterPro" id="IPR001610">
    <property type="entry name" value="PAC"/>
</dbReference>
<dbReference type="PROSITE" id="PS50839">
    <property type="entry name" value="CHASE"/>
    <property type="match status" value="1"/>
</dbReference>
<dbReference type="Pfam" id="PF02518">
    <property type="entry name" value="HATPase_c"/>
    <property type="match status" value="1"/>
</dbReference>
<evidence type="ECO:0000256" key="4">
    <source>
        <dbReference type="ARBA" id="ARBA00022475"/>
    </source>
</evidence>
<keyword evidence="13" id="KW-0902">Two-component regulatory system</keyword>
<protein>
    <recommendedName>
        <fullName evidence="18">Sensory/regulatory protein RpfC</fullName>
        <ecNumber evidence="3">2.7.13.3</ecNumber>
    </recommendedName>
    <alternativeName>
        <fullName evidence="19">Virulence sensor protein BvgS</fullName>
    </alternativeName>
</protein>
<feature type="domain" description="PAS" evidence="24">
    <location>
        <begin position="848"/>
        <end position="895"/>
    </location>
</feature>
<dbReference type="InterPro" id="IPR011006">
    <property type="entry name" value="CheY-like_superfamily"/>
</dbReference>
<evidence type="ECO:0000313" key="27">
    <source>
        <dbReference type="EMBL" id="TDP62025.1"/>
    </source>
</evidence>
<dbReference type="InterPro" id="IPR006189">
    <property type="entry name" value="CHASE_dom"/>
</dbReference>
<feature type="transmembrane region" description="Helical" evidence="21">
    <location>
        <begin position="668"/>
        <end position="686"/>
    </location>
</feature>
<dbReference type="FunFam" id="1.10.287.130:FF:000002">
    <property type="entry name" value="Two-component osmosensing histidine kinase"/>
    <property type="match status" value="1"/>
</dbReference>
<dbReference type="SMART" id="SM01079">
    <property type="entry name" value="CHASE"/>
    <property type="match status" value="1"/>
</dbReference>
<dbReference type="EC" id="2.7.13.3" evidence="3"/>
<accession>A0A4R6QIR3</accession>
<dbReference type="GO" id="GO:0005886">
    <property type="term" value="C:plasma membrane"/>
    <property type="evidence" value="ECO:0007669"/>
    <property type="project" value="UniProtKB-SubCell"/>
</dbReference>
<dbReference type="InterPro" id="IPR004358">
    <property type="entry name" value="Sig_transdc_His_kin-like_C"/>
</dbReference>
<dbReference type="Gene3D" id="3.40.50.2300">
    <property type="match status" value="2"/>
</dbReference>
<feature type="domain" description="Response regulatory" evidence="23">
    <location>
        <begin position="1241"/>
        <end position="1365"/>
    </location>
</feature>
<evidence type="ECO:0000259" key="26">
    <source>
        <dbReference type="PROSITE" id="PS50839"/>
    </source>
</evidence>
<comment type="subunit">
    <text evidence="17">At low DSF concentrations, interacts with RpfF.</text>
</comment>
<dbReference type="InterPro" id="IPR005467">
    <property type="entry name" value="His_kinase_dom"/>
</dbReference>
<comment type="subcellular location">
    <subcellularLocation>
        <location evidence="2">Cell membrane</location>
        <topology evidence="2">Multi-pass membrane protein</topology>
    </subcellularLocation>
</comment>
<dbReference type="PROSITE" id="PS50113">
    <property type="entry name" value="PAC"/>
    <property type="match status" value="2"/>
</dbReference>
<keyword evidence="6" id="KW-0808">Transferase</keyword>
<dbReference type="InterPro" id="IPR036890">
    <property type="entry name" value="HATPase_C_sf"/>
</dbReference>
<dbReference type="Pfam" id="PF03924">
    <property type="entry name" value="CHASE"/>
    <property type="match status" value="1"/>
</dbReference>
<proteinExistence type="predicted"/>
<dbReference type="InterPro" id="IPR013655">
    <property type="entry name" value="PAS_fold_3"/>
</dbReference>
<dbReference type="InterPro" id="IPR036097">
    <property type="entry name" value="HisK_dim/P_sf"/>
</dbReference>
<evidence type="ECO:0000256" key="2">
    <source>
        <dbReference type="ARBA" id="ARBA00004651"/>
    </source>
</evidence>
<comment type="catalytic activity">
    <reaction evidence="1">
        <text>ATP + protein L-histidine = ADP + protein N-phospho-L-histidine.</text>
        <dbReference type="EC" id="2.7.13.3"/>
    </reaction>
</comment>
<evidence type="ECO:0000256" key="14">
    <source>
        <dbReference type="ARBA" id="ARBA00023026"/>
    </source>
</evidence>
<evidence type="ECO:0000256" key="8">
    <source>
        <dbReference type="ARBA" id="ARBA00022729"/>
    </source>
</evidence>
<evidence type="ECO:0000256" key="16">
    <source>
        <dbReference type="ARBA" id="ARBA00058004"/>
    </source>
</evidence>
<comment type="function">
    <text evidence="16">Member of the two-component regulatory system BvgS/BvgA. Phosphorylates BvgA via a four-step phosphorelay in response to environmental signals.</text>
</comment>
<evidence type="ECO:0000256" key="7">
    <source>
        <dbReference type="ARBA" id="ARBA00022692"/>
    </source>
</evidence>
<gene>
    <name evidence="27" type="ORF">DES47_1095</name>
</gene>
<dbReference type="EMBL" id="SNXS01000009">
    <property type="protein sequence ID" value="TDP62025.1"/>
    <property type="molecule type" value="Genomic_DNA"/>
</dbReference>
<dbReference type="Pfam" id="PF00512">
    <property type="entry name" value="HisKA"/>
    <property type="match status" value="1"/>
</dbReference>
<dbReference type="InterPro" id="IPR003594">
    <property type="entry name" value="HATPase_dom"/>
</dbReference>
<keyword evidence="12 21" id="KW-1133">Transmembrane helix</keyword>
<feature type="transmembrane region" description="Helical" evidence="21">
    <location>
        <begin position="352"/>
        <end position="373"/>
    </location>
</feature>
<evidence type="ECO:0000256" key="17">
    <source>
        <dbReference type="ARBA" id="ARBA00064003"/>
    </source>
</evidence>
<evidence type="ECO:0000256" key="19">
    <source>
        <dbReference type="ARBA" id="ARBA00070152"/>
    </source>
</evidence>
<dbReference type="SUPFAM" id="SSF55785">
    <property type="entry name" value="PYP-like sensor domain (PAS domain)"/>
    <property type="match status" value="2"/>
</dbReference>
<dbReference type="SUPFAM" id="SSF47384">
    <property type="entry name" value="Homodimeric domain of signal transducing histidine kinase"/>
    <property type="match status" value="1"/>
</dbReference>
<dbReference type="GO" id="GO:0005524">
    <property type="term" value="F:ATP binding"/>
    <property type="evidence" value="ECO:0007669"/>
    <property type="project" value="UniProtKB-KW"/>
</dbReference>
<feature type="domain" description="CHASE" evidence="26">
    <location>
        <begin position="74"/>
        <end position="243"/>
    </location>
</feature>
<dbReference type="GO" id="GO:0006355">
    <property type="term" value="P:regulation of DNA-templated transcription"/>
    <property type="evidence" value="ECO:0007669"/>
    <property type="project" value="InterPro"/>
</dbReference>
<dbReference type="Pfam" id="PF00989">
    <property type="entry name" value="PAS"/>
    <property type="match status" value="1"/>
</dbReference>
<keyword evidence="14" id="KW-0843">Virulence</keyword>
<dbReference type="CDD" id="cd00082">
    <property type="entry name" value="HisKA"/>
    <property type="match status" value="1"/>
</dbReference>
<evidence type="ECO:0000259" key="24">
    <source>
        <dbReference type="PROSITE" id="PS50112"/>
    </source>
</evidence>
<dbReference type="CDD" id="cd00130">
    <property type="entry name" value="PAS"/>
    <property type="match status" value="2"/>
</dbReference>
<dbReference type="Gene3D" id="3.30.565.10">
    <property type="entry name" value="Histidine kinase-like ATPase, C-terminal domain"/>
    <property type="match status" value="1"/>
</dbReference>
<keyword evidence="5 20" id="KW-0597">Phosphoprotein</keyword>
<dbReference type="InterPro" id="IPR000014">
    <property type="entry name" value="PAS"/>
</dbReference>
<dbReference type="PANTHER" id="PTHR45339:SF1">
    <property type="entry name" value="HYBRID SIGNAL TRANSDUCTION HISTIDINE KINASE J"/>
    <property type="match status" value="1"/>
</dbReference>
<evidence type="ECO:0000256" key="1">
    <source>
        <dbReference type="ARBA" id="ARBA00000085"/>
    </source>
</evidence>
<dbReference type="OrthoDB" id="5519028at2"/>
<dbReference type="Pfam" id="PF00072">
    <property type="entry name" value="Response_reg"/>
    <property type="match status" value="2"/>
</dbReference>
<sequence length="1726" mass="188892">MLRKPRNGRPWLWVGLLGLLVTAMAAWWLAHENEQRLAAELERQAERAAQQVEARFGLYEYGLRGARGAILAGGGANISRETFSAYSQSRELSREFPGARGFGFIRRWPKGHDGDELRRVRGDGMPSFQLRELAPNSGDRFVIEYIYPQAANQGAVGLDIASETTRRDAAVAASRDAAVRLTAPLTLVQADQKVRQGFLILLPMYSSGALPPDGAGRLAATLGWTYAPLLAEEVLKPLLDEFALVDLSLGEVGEPSPFFTTRRGGTELATAPGRIVENQLSVFGRRWQLQLQASQALQTQASLAPVGLLLALGALLSLLASLITHLVTATPRAVLDDGAGRRSLMDFARSQLARWSLLALLVLGSAYAAFSWWQVRETVAARFERELQALADQRGNAGNTAVKSRKTALIFLRGTPPVDGLIRSDASGRDPLDGSSRRLWQQRMGQIFAAYGRANLDAQEVRLIRLAGPASQLVSWRRQPRELGEVLFDQGVDTARIDLLNDIRSTLLRGEAWAHPMETQNHQSEGKSDESPRQLLRYSMPVLDGEKLFGVLEMDVDISARFNAEALRLPWGGSLHVLSREERWLSRQGLLEGQPGEVWSDRYDPISVGVRTPADTLRAWQSRQGEVLSAQSIVDPNAGDPSAQVLYRAVVPMSAMQQQVLSQWQDRLWLPVLLAGALYALLFLYWRLQQGHQGRLAALNGSLERRVIEQTRELQSERSRLSNILEGTGAGTWEWNCQSGETHFNARWAEILGYQLDALPPMSGDGWVEYLHPADLERTRQLLIAHFKGESRQYVCESRMRHRDGHWVWTLSSGRVMTRTPDGRAEWISGTLLDISEMRAAQLERERFGNLLRGVLQAATDFSIIATEPDGLITVFNAGAERLLGYTADEMIGRQTPAVMHLADEVVQRGTALSAAEGHTVEGFRVFVTLPERQGTEQREWTYVHKDGSHVPVSLTVTVVRDERGNIVGYLGIAQDISARLAAERALRHAKAAAEAASAAKGMFLANMSHEIRTPMNAVIGIAHLLADTPLNEDQRQLLSKLQVAGRSLLGVINDVLDLSKIEAGELAVERIGYQLSAVLRDLDAVFADQARAKGLSWEVASAPEVPEALVGDPQRLKQVLSNLLSNAIKFTASGEVSLRVERCDLDAYRQGLRFTVRDSGVGITPEAQAQVFQPFAQAEAATTRRFGGTGLGLAIVKHLAGLMGGTVELVSQPGQGSVFSLELPLQSQALTVSSAPHRMEAIVVEDEAVQRERLSALCSGFGWQARSFAEAGSLLDLMLERQQTGQPMPDVLLVDWNLGDGLDGISAMRRLRESLPAGSVPAALLITQDERQALQTEDIAEVVDAVLAKPANPSTLFNAVNEAIAKRKGGSEHLLDQSVIRRLGGGLLPDVRLLVVDDSDINLEVARRLLERQGAVVQCDSHGEDALKRLAQGEVFDAVLMDIQMPGMDGLEATRLIRERLQLRDLTVIALTAGALAEERRRALEAGMDDFLTKPLDPETLVRTLRRHIEARRGAPLPVRGIDAQAALPADWPQIEGIDAQGTAHRLGGDTGLFHRLLTRLLQSHGAEWVNGLAELPAEQAAAQLHKLRGSAGLLGALRVQELAAEGEERLRVGASPAELKVLRGSLAQSIAALQSAAEAWLAQPLETSDGSEEPPLADAQAAFAELLSLLRRQDLEAGSVLQSLRRWLREQGLRAEEVDAVERCVDDLDFEKALSLLEAQSLGS</sequence>
<evidence type="ECO:0000256" key="12">
    <source>
        <dbReference type="ARBA" id="ARBA00022989"/>
    </source>
</evidence>
<dbReference type="SMART" id="SM00091">
    <property type="entry name" value="PAS"/>
    <property type="match status" value="2"/>
</dbReference>
<keyword evidence="28" id="KW-1185">Reference proteome</keyword>
<dbReference type="Gene3D" id="1.20.120.160">
    <property type="entry name" value="HPT domain"/>
    <property type="match status" value="1"/>
</dbReference>
<dbReference type="SUPFAM" id="SSF55874">
    <property type="entry name" value="ATPase domain of HSP90 chaperone/DNA topoisomerase II/histidine kinase"/>
    <property type="match status" value="1"/>
</dbReference>
<evidence type="ECO:0000256" key="20">
    <source>
        <dbReference type="PROSITE-ProRule" id="PRU00169"/>
    </source>
</evidence>
<evidence type="ECO:0000256" key="5">
    <source>
        <dbReference type="ARBA" id="ARBA00022553"/>
    </source>
</evidence>
<dbReference type="CDD" id="cd00156">
    <property type="entry name" value="REC"/>
    <property type="match status" value="1"/>
</dbReference>
<dbReference type="NCBIfam" id="TIGR00229">
    <property type="entry name" value="sensory_box"/>
    <property type="match status" value="2"/>
</dbReference>
<dbReference type="PRINTS" id="PR00344">
    <property type="entry name" value="BCTRLSENSOR"/>
</dbReference>
<dbReference type="SMART" id="SM00388">
    <property type="entry name" value="HisKA"/>
    <property type="match status" value="1"/>
</dbReference>
<dbReference type="InterPro" id="IPR000700">
    <property type="entry name" value="PAS-assoc_C"/>
</dbReference>
<feature type="domain" description="Response regulatory" evidence="23">
    <location>
        <begin position="1393"/>
        <end position="1510"/>
    </location>
</feature>
<keyword evidence="10" id="KW-0418">Kinase</keyword>
<keyword evidence="15 21" id="KW-0472">Membrane</keyword>
<feature type="domain" description="Histidine kinase" evidence="22">
    <location>
        <begin position="1007"/>
        <end position="1228"/>
    </location>
</feature>
<feature type="domain" description="PAS" evidence="24">
    <location>
        <begin position="717"/>
        <end position="790"/>
    </location>
</feature>
<dbReference type="Gene3D" id="3.30.450.350">
    <property type="entry name" value="CHASE domain"/>
    <property type="match status" value="1"/>
</dbReference>
<dbReference type="SUPFAM" id="SSF52172">
    <property type="entry name" value="CheY-like"/>
    <property type="match status" value="2"/>
</dbReference>
<dbReference type="InterPro" id="IPR035965">
    <property type="entry name" value="PAS-like_dom_sf"/>
</dbReference>
<dbReference type="InterPro" id="IPR042240">
    <property type="entry name" value="CHASE_sf"/>
</dbReference>
<organism evidence="27 28">
    <name type="scientific">Roseateles toxinivorans</name>
    <dbReference type="NCBI Taxonomy" id="270368"/>
    <lineage>
        <taxon>Bacteria</taxon>
        <taxon>Pseudomonadati</taxon>
        <taxon>Pseudomonadota</taxon>
        <taxon>Betaproteobacteria</taxon>
        <taxon>Burkholderiales</taxon>
        <taxon>Sphaerotilaceae</taxon>
        <taxon>Roseateles</taxon>
    </lineage>
</organism>
<dbReference type="PROSITE" id="PS50109">
    <property type="entry name" value="HIS_KIN"/>
    <property type="match status" value="1"/>
</dbReference>
<keyword evidence="9" id="KW-0547">Nucleotide-binding</keyword>
<dbReference type="InParanoid" id="A0A4R6QIR3"/>
<evidence type="ECO:0000256" key="15">
    <source>
        <dbReference type="ARBA" id="ARBA00023136"/>
    </source>
</evidence>
<name>A0A4R6QIR3_9BURK</name>
<reference evidence="27 28" key="1">
    <citation type="submission" date="2019-03" db="EMBL/GenBank/DDBJ databases">
        <title>Genomic Encyclopedia of Type Strains, Phase IV (KMG-IV): sequencing the most valuable type-strain genomes for metagenomic binning, comparative biology and taxonomic classification.</title>
        <authorList>
            <person name="Goeker M."/>
        </authorList>
    </citation>
    <scope>NUCLEOTIDE SEQUENCE [LARGE SCALE GENOMIC DNA]</scope>
    <source>
        <strain evidence="27 28">DSM 16998</strain>
    </source>
</reference>
<evidence type="ECO:0000256" key="10">
    <source>
        <dbReference type="ARBA" id="ARBA00022777"/>
    </source>
</evidence>
<dbReference type="CDD" id="cd17546">
    <property type="entry name" value="REC_hyHK_CKI1_RcsC-like"/>
    <property type="match status" value="1"/>
</dbReference>
<evidence type="ECO:0000256" key="21">
    <source>
        <dbReference type="SAM" id="Phobius"/>
    </source>
</evidence>
<keyword evidence="4" id="KW-1003">Cell membrane</keyword>
<evidence type="ECO:0000256" key="6">
    <source>
        <dbReference type="ARBA" id="ARBA00022679"/>
    </source>
</evidence>
<evidence type="ECO:0000259" key="23">
    <source>
        <dbReference type="PROSITE" id="PS50110"/>
    </source>
</evidence>
<evidence type="ECO:0000256" key="11">
    <source>
        <dbReference type="ARBA" id="ARBA00022840"/>
    </source>
</evidence>
<feature type="domain" description="PAC" evidence="25">
    <location>
        <begin position="937"/>
        <end position="989"/>
    </location>
</feature>
<dbReference type="InterPro" id="IPR001789">
    <property type="entry name" value="Sig_transdc_resp-reg_receiver"/>
</dbReference>
<evidence type="ECO:0000313" key="28">
    <source>
        <dbReference type="Proteomes" id="UP000295361"/>
    </source>
</evidence>
<evidence type="ECO:0000256" key="9">
    <source>
        <dbReference type="ARBA" id="ARBA00022741"/>
    </source>
</evidence>
<dbReference type="SMART" id="SM00448">
    <property type="entry name" value="REC"/>
    <property type="match status" value="2"/>
</dbReference>
<dbReference type="SMART" id="SM00086">
    <property type="entry name" value="PAC"/>
    <property type="match status" value="2"/>
</dbReference>
<dbReference type="Gene3D" id="1.10.287.130">
    <property type="match status" value="1"/>
</dbReference>
<dbReference type="PROSITE" id="PS50112">
    <property type="entry name" value="PAS"/>
    <property type="match status" value="2"/>
</dbReference>
<dbReference type="PANTHER" id="PTHR45339">
    <property type="entry name" value="HYBRID SIGNAL TRANSDUCTION HISTIDINE KINASE J"/>
    <property type="match status" value="1"/>
</dbReference>
<dbReference type="Proteomes" id="UP000295361">
    <property type="component" value="Unassembled WGS sequence"/>
</dbReference>
<dbReference type="PROSITE" id="PS50110">
    <property type="entry name" value="RESPONSE_REGULATORY"/>
    <property type="match status" value="2"/>
</dbReference>
<dbReference type="GO" id="GO:0000155">
    <property type="term" value="F:phosphorelay sensor kinase activity"/>
    <property type="evidence" value="ECO:0007669"/>
    <property type="project" value="InterPro"/>
</dbReference>
<dbReference type="CDD" id="cd16922">
    <property type="entry name" value="HATPase_EvgS-ArcB-TorS-like"/>
    <property type="match status" value="1"/>
</dbReference>
<feature type="modified residue" description="4-aspartylphosphate" evidence="20">
    <location>
        <position position="1296"/>
    </location>
</feature>
<dbReference type="SUPFAM" id="SSF47226">
    <property type="entry name" value="Histidine-containing phosphotransfer domain, HPT domain"/>
    <property type="match status" value="1"/>
</dbReference>
<dbReference type="InterPro" id="IPR013767">
    <property type="entry name" value="PAS_fold"/>
</dbReference>
<keyword evidence="7 21" id="KW-0812">Transmembrane</keyword>
<dbReference type="Pfam" id="PF08447">
    <property type="entry name" value="PAS_3"/>
    <property type="match status" value="1"/>
</dbReference>
<dbReference type="Gene3D" id="3.30.450.20">
    <property type="entry name" value="PAS domain"/>
    <property type="match status" value="2"/>
</dbReference>
<feature type="transmembrane region" description="Helical" evidence="21">
    <location>
        <begin position="12"/>
        <end position="30"/>
    </location>
</feature>